<evidence type="ECO:0000259" key="1">
    <source>
        <dbReference type="Pfam" id="PF00561"/>
    </source>
</evidence>
<dbReference type="InterPro" id="IPR029058">
    <property type="entry name" value="AB_hydrolase_fold"/>
</dbReference>
<keyword evidence="3" id="KW-1185">Reference proteome</keyword>
<dbReference type="SUPFAM" id="SSF53474">
    <property type="entry name" value="alpha/beta-Hydrolases"/>
    <property type="match status" value="1"/>
</dbReference>
<protein>
    <submittedName>
        <fullName evidence="2">Pimeloyl-ACP methyl ester carboxylesterase</fullName>
    </submittedName>
</protein>
<evidence type="ECO:0000313" key="2">
    <source>
        <dbReference type="EMBL" id="TCK57861.1"/>
    </source>
</evidence>
<comment type="caution">
    <text evidence="2">The sequence shown here is derived from an EMBL/GenBank/DDBJ whole genome shotgun (WGS) entry which is preliminary data.</text>
</comment>
<gene>
    <name evidence="2" type="ORF">EV690_1559</name>
</gene>
<dbReference type="Proteomes" id="UP000295565">
    <property type="component" value="Unassembled WGS sequence"/>
</dbReference>
<name>A0A4V2PR87_9GAMM</name>
<dbReference type="Pfam" id="PF00561">
    <property type="entry name" value="Abhydrolase_1"/>
    <property type="match status" value="1"/>
</dbReference>
<dbReference type="EMBL" id="SMGD01000012">
    <property type="protein sequence ID" value="TCK57861.1"/>
    <property type="molecule type" value="Genomic_DNA"/>
</dbReference>
<dbReference type="AlphaFoldDB" id="A0A4V2PR87"/>
<dbReference type="GO" id="GO:0016020">
    <property type="term" value="C:membrane"/>
    <property type="evidence" value="ECO:0007669"/>
    <property type="project" value="TreeGrafter"/>
</dbReference>
<reference evidence="2 3" key="1">
    <citation type="submission" date="2019-03" db="EMBL/GenBank/DDBJ databases">
        <title>Genomic Encyclopedia of Type Strains, Phase IV (KMG-IV): sequencing the most valuable type-strain genomes for metagenomic binning, comparative biology and taxonomic classification.</title>
        <authorList>
            <person name="Goeker M."/>
        </authorList>
    </citation>
    <scope>NUCLEOTIDE SEQUENCE [LARGE SCALE GENOMIC DNA]</scope>
    <source>
        <strain evidence="2 3">DSM 18577</strain>
    </source>
</reference>
<proteinExistence type="predicted"/>
<dbReference type="PANTHER" id="PTHR43798">
    <property type="entry name" value="MONOACYLGLYCEROL LIPASE"/>
    <property type="match status" value="1"/>
</dbReference>
<feature type="domain" description="AB hydrolase-1" evidence="1">
    <location>
        <begin position="23"/>
        <end position="175"/>
    </location>
</feature>
<dbReference type="InterPro" id="IPR000073">
    <property type="entry name" value="AB_hydrolase_1"/>
</dbReference>
<sequence length="254" mass="28300">MQEFKLDNHVVLRYHDLPGDEIPIIFIHGIGCASSFDYPQVVSMSGLANHRRILVDLIGSGFSDKPTTSFDYSISNHAKYLEEFVNHLSVNQWIIFGHSMGGAVAIEFAHRVQDKVQALILSEANLDSGGGFFSQKIASYSESDFIKFGYSELLQECLLSGNTQWAASISNSLPMAIHRNAISLIKGCNPSWRQIYYSLDTAKTYIYGSHSLPDPDFSELMNHRIRVEVVADAGHSMAWENPEKLALAIKRSIG</sequence>
<accession>A0A4V2PR87</accession>
<dbReference type="PANTHER" id="PTHR43798:SF33">
    <property type="entry name" value="HYDROLASE, PUTATIVE (AFU_ORTHOLOGUE AFUA_2G14860)-RELATED"/>
    <property type="match status" value="1"/>
</dbReference>
<dbReference type="Gene3D" id="3.40.50.1820">
    <property type="entry name" value="alpha/beta hydrolase"/>
    <property type="match status" value="1"/>
</dbReference>
<dbReference type="OrthoDB" id="5853561at2"/>
<dbReference type="PRINTS" id="PR00111">
    <property type="entry name" value="ABHYDROLASE"/>
</dbReference>
<evidence type="ECO:0000313" key="3">
    <source>
        <dbReference type="Proteomes" id="UP000295565"/>
    </source>
</evidence>
<dbReference type="RefSeq" id="WP_131912396.1">
    <property type="nucleotide sequence ID" value="NZ_OU594967.1"/>
</dbReference>
<organism evidence="2 3">
    <name type="scientific">Celerinatantimonas diazotrophica</name>
    <dbReference type="NCBI Taxonomy" id="412034"/>
    <lineage>
        <taxon>Bacteria</taxon>
        <taxon>Pseudomonadati</taxon>
        <taxon>Pseudomonadota</taxon>
        <taxon>Gammaproteobacteria</taxon>
        <taxon>Celerinatantimonadaceae</taxon>
        <taxon>Celerinatantimonas</taxon>
    </lineage>
</organism>
<dbReference type="InterPro" id="IPR050266">
    <property type="entry name" value="AB_hydrolase_sf"/>
</dbReference>